<keyword evidence="5 6" id="KW-0449">Lipoprotein</keyword>
<dbReference type="PANTHER" id="PTHR38098">
    <property type="entry name" value="LPS-ASSEMBLY LIPOPROTEIN LPTE"/>
    <property type="match status" value="1"/>
</dbReference>
<dbReference type="GO" id="GO:0009279">
    <property type="term" value="C:cell outer membrane"/>
    <property type="evidence" value="ECO:0007669"/>
    <property type="project" value="UniProtKB-SubCell"/>
</dbReference>
<dbReference type="InterPro" id="IPR007485">
    <property type="entry name" value="LPS_assembly_LptE"/>
</dbReference>
<evidence type="ECO:0000256" key="4">
    <source>
        <dbReference type="ARBA" id="ARBA00023237"/>
    </source>
</evidence>
<comment type="similarity">
    <text evidence="6">Belongs to the LptE lipoprotein family.</text>
</comment>
<dbReference type="PANTHER" id="PTHR38098:SF1">
    <property type="entry name" value="LPS-ASSEMBLY LIPOPROTEIN LPTE"/>
    <property type="match status" value="1"/>
</dbReference>
<name>A0A345DB25_9BURK</name>
<organism evidence="8 9">
    <name type="scientific">Ephemeroptericola cinctiostellae</name>
    <dbReference type="NCBI Taxonomy" id="2268024"/>
    <lineage>
        <taxon>Bacteria</taxon>
        <taxon>Pseudomonadati</taxon>
        <taxon>Pseudomonadota</taxon>
        <taxon>Betaproteobacteria</taxon>
        <taxon>Burkholderiales</taxon>
        <taxon>Burkholderiaceae</taxon>
        <taxon>Ephemeroptericola</taxon>
    </lineage>
</organism>
<dbReference type="GO" id="GO:1990351">
    <property type="term" value="C:transporter complex"/>
    <property type="evidence" value="ECO:0007669"/>
    <property type="project" value="TreeGrafter"/>
</dbReference>
<evidence type="ECO:0000313" key="9">
    <source>
        <dbReference type="Proteomes" id="UP000252182"/>
    </source>
</evidence>
<dbReference type="GO" id="GO:0015920">
    <property type="term" value="P:lipopolysaccharide transport"/>
    <property type="evidence" value="ECO:0007669"/>
    <property type="project" value="TreeGrafter"/>
</dbReference>
<sequence length="171" mass="18538">MFVLKKIALTSSIIVTAFSFSACGFHLRGSTHATAMSYKTLSIIGDSKSNLPNQLADVMRGQVIQITPPAPAQVTAEIGDVVHTKAVSSKNAAGRAIEYRLSTFATMQAYDANKKQLIAPVRLSISRTLSAGDGYDTGLDLEESRLYNDIDIELANQMQYRLRAIKLNGAQ</sequence>
<dbReference type="GO" id="GO:0043165">
    <property type="term" value="P:Gram-negative-bacterium-type cell outer membrane assembly"/>
    <property type="evidence" value="ECO:0007669"/>
    <property type="project" value="UniProtKB-UniRule"/>
</dbReference>
<evidence type="ECO:0000256" key="1">
    <source>
        <dbReference type="ARBA" id="ARBA00022729"/>
    </source>
</evidence>
<evidence type="ECO:0000256" key="6">
    <source>
        <dbReference type="HAMAP-Rule" id="MF_01186"/>
    </source>
</evidence>
<dbReference type="OrthoDB" id="5298094at2"/>
<proteinExistence type="inferred from homology"/>
<gene>
    <name evidence="6 8" type="primary">lptE</name>
    <name evidence="8" type="ORF">DTO96_101294</name>
</gene>
<dbReference type="KEGG" id="hyf:DTO96_101294"/>
<comment type="function">
    <text evidence="6">Together with LptD, is involved in the assembly of lipopolysaccharide (LPS) at the surface of the outer membrane. Required for the proper assembly of LptD. Binds LPS and may serve as the LPS recognition site at the outer membrane.</text>
</comment>
<evidence type="ECO:0000256" key="7">
    <source>
        <dbReference type="SAM" id="SignalP"/>
    </source>
</evidence>
<dbReference type="PROSITE" id="PS51257">
    <property type="entry name" value="PROKAR_LIPOPROTEIN"/>
    <property type="match status" value="1"/>
</dbReference>
<dbReference type="HAMAP" id="MF_01186">
    <property type="entry name" value="LPS_assembly_LptE"/>
    <property type="match status" value="1"/>
</dbReference>
<evidence type="ECO:0000256" key="3">
    <source>
        <dbReference type="ARBA" id="ARBA00023139"/>
    </source>
</evidence>
<evidence type="ECO:0000256" key="5">
    <source>
        <dbReference type="ARBA" id="ARBA00023288"/>
    </source>
</evidence>
<comment type="subunit">
    <text evidence="6">Component of the lipopolysaccharide transport and assembly complex. Interacts with LptD.</text>
</comment>
<protein>
    <recommendedName>
        <fullName evidence="6">LPS-assembly lipoprotein LptE</fullName>
    </recommendedName>
</protein>
<keyword evidence="4 6" id="KW-0998">Cell outer membrane</keyword>
<dbReference type="AlphaFoldDB" id="A0A345DB25"/>
<comment type="subcellular location">
    <subcellularLocation>
        <location evidence="6">Cell outer membrane</location>
        <topology evidence="6">Lipid-anchor</topology>
    </subcellularLocation>
</comment>
<dbReference type="Pfam" id="PF04390">
    <property type="entry name" value="LptE"/>
    <property type="match status" value="1"/>
</dbReference>
<reference evidence="9" key="1">
    <citation type="submission" date="2018-07" db="EMBL/GenBank/DDBJ databases">
        <authorList>
            <person name="Kim H."/>
        </authorList>
    </citation>
    <scope>NUCLEOTIDE SEQUENCE [LARGE SCALE GENOMIC DNA]</scope>
    <source>
        <strain evidence="9">F02</strain>
    </source>
</reference>
<accession>A0A345DB25</accession>
<evidence type="ECO:0000256" key="2">
    <source>
        <dbReference type="ARBA" id="ARBA00023136"/>
    </source>
</evidence>
<feature type="signal peptide" evidence="7">
    <location>
        <begin position="1"/>
        <end position="21"/>
    </location>
</feature>
<feature type="chain" id="PRO_5016624760" description="LPS-assembly lipoprotein LptE" evidence="7">
    <location>
        <begin position="22"/>
        <end position="171"/>
    </location>
</feature>
<keyword evidence="9" id="KW-1185">Reference proteome</keyword>
<dbReference type="RefSeq" id="WP_114562747.1">
    <property type="nucleotide sequence ID" value="NZ_CP031124.1"/>
</dbReference>
<dbReference type="GO" id="GO:0001530">
    <property type="term" value="F:lipopolysaccharide binding"/>
    <property type="evidence" value="ECO:0007669"/>
    <property type="project" value="TreeGrafter"/>
</dbReference>
<dbReference type="EMBL" id="CP031124">
    <property type="protein sequence ID" value="AXF85563.1"/>
    <property type="molecule type" value="Genomic_DNA"/>
</dbReference>
<evidence type="ECO:0000313" key="8">
    <source>
        <dbReference type="EMBL" id="AXF85563.1"/>
    </source>
</evidence>
<keyword evidence="1 6" id="KW-0732">Signal</keyword>
<keyword evidence="2 6" id="KW-0472">Membrane</keyword>
<keyword evidence="3 6" id="KW-0564">Palmitate</keyword>
<dbReference type="Proteomes" id="UP000252182">
    <property type="component" value="Chromosome"/>
</dbReference>
<dbReference type="Gene3D" id="3.30.160.150">
    <property type="entry name" value="Lipoprotein like domain"/>
    <property type="match status" value="1"/>
</dbReference>